<evidence type="ECO:0000313" key="2">
    <source>
        <dbReference type="Proteomes" id="UP000240912"/>
    </source>
</evidence>
<dbReference type="AlphaFoldDB" id="A0A2T3HPN4"/>
<organism evidence="1 2">
    <name type="scientific">Pedobacter yulinensis</name>
    <dbReference type="NCBI Taxonomy" id="2126353"/>
    <lineage>
        <taxon>Bacteria</taxon>
        <taxon>Pseudomonadati</taxon>
        <taxon>Bacteroidota</taxon>
        <taxon>Sphingobacteriia</taxon>
        <taxon>Sphingobacteriales</taxon>
        <taxon>Sphingobacteriaceae</taxon>
        <taxon>Pedobacter</taxon>
    </lineage>
</organism>
<proteinExistence type="predicted"/>
<protein>
    <submittedName>
        <fullName evidence="1">Uncharacterized protein</fullName>
    </submittedName>
</protein>
<dbReference type="Proteomes" id="UP000240912">
    <property type="component" value="Unassembled WGS sequence"/>
</dbReference>
<gene>
    <name evidence="1" type="ORF">C7T94_06675</name>
</gene>
<keyword evidence="2" id="KW-1185">Reference proteome</keyword>
<dbReference type="EMBL" id="PYLS01000004">
    <property type="protein sequence ID" value="PST84389.1"/>
    <property type="molecule type" value="Genomic_DNA"/>
</dbReference>
<accession>A0A2T3HPN4</accession>
<evidence type="ECO:0000313" key="1">
    <source>
        <dbReference type="EMBL" id="PST84389.1"/>
    </source>
</evidence>
<name>A0A2T3HPN4_9SPHI</name>
<dbReference type="OrthoDB" id="663842at2"/>
<sequence>MILACNVWAGRAQMSARQTQRVKSAMVRAIESSQVTDSLYKALAAGSNKDPLTRGYLASLEALKAKHAWNPYNKVKFANRSAKTMAEAIRSDPGNLELRFMRFSIQHYMPAFLGLSKDLDTDRREILKHYRERSFSKVDKELVRNIARFMIESGRCTGAEEEIFRKYTA</sequence>
<comment type="caution">
    <text evidence="1">The sequence shown here is derived from an EMBL/GenBank/DDBJ whole genome shotgun (WGS) entry which is preliminary data.</text>
</comment>
<reference evidence="1 2" key="1">
    <citation type="submission" date="2018-03" db="EMBL/GenBank/DDBJ databases">
        <authorList>
            <person name="Keele B.F."/>
        </authorList>
    </citation>
    <scope>NUCLEOTIDE SEQUENCE [LARGE SCALE GENOMIC DNA]</scope>
    <source>
        <strain evidence="1 2">YL28-9</strain>
    </source>
</reference>